<gene>
    <name evidence="2" type="primary">5576190</name>
</gene>
<dbReference type="AlphaFoldDB" id="A0A1S4FVY7"/>
<name>A0A1S4FVY7_AEDAE</name>
<protein>
    <submittedName>
        <fullName evidence="2">Uncharacterized protein</fullName>
    </submittedName>
</protein>
<keyword evidence="3" id="KW-1185">Reference proteome</keyword>
<evidence type="ECO:0000313" key="2">
    <source>
        <dbReference type="EnsemblMetazoa" id="AAEL012381-PA"/>
    </source>
</evidence>
<dbReference type="EnsemblMetazoa" id="AAEL012381-RA">
    <property type="protein sequence ID" value="AAEL012381-PA"/>
    <property type="gene ID" value="AAEL012381"/>
</dbReference>
<accession>A0A1S4FVY7</accession>
<proteinExistence type="predicted"/>
<evidence type="ECO:0000256" key="1">
    <source>
        <dbReference type="SAM" id="MobiDB-lite"/>
    </source>
</evidence>
<dbReference type="VEuPathDB" id="VectorBase:AAEL012381"/>
<dbReference type="InParanoid" id="A0A1S4FVY7"/>
<feature type="compositionally biased region" description="Polar residues" evidence="1">
    <location>
        <begin position="56"/>
        <end position="69"/>
    </location>
</feature>
<dbReference type="FunCoup" id="A0A1S4FVY7">
    <property type="interactions" value="14"/>
</dbReference>
<reference evidence="2" key="2">
    <citation type="submission" date="2020-05" db="UniProtKB">
        <authorList>
            <consortium name="EnsemblMetazoa"/>
        </authorList>
    </citation>
    <scope>IDENTIFICATION</scope>
    <source>
        <strain evidence="2">LVP_AGWG</strain>
    </source>
</reference>
<feature type="region of interest" description="Disordered" evidence="1">
    <location>
        <begin position="1"/>
        <end position="90"/>
    </location>
</feature>
<organism evidence="2 3">
    <name type="scientific">Aedes aegypti</name>
    <name type="common">Yellowfever mosquito</name>
    <name type="synonym">Culex aegypti</name>
    <dbReference type="NCBI Taxonomy" id="7159"/>
    <lineage>
        <taxon>Eukaryota</taxon>
        <taxon>Metazoa</taxon>
        <taxon>Ecdysozoa</taxon>
        <taxon>Arthropoda</taxon>
        <taxon>Hexapoda</taxon>
        <taxon>Insecta</taxon>
        <taxon>Pterygota</taxon>
        <taxon>Neoptera</taxon>
        <taxon>Endopterygota</taxon>
        <taxon>Diptera</taxon>
        <taxon>Nematocera</taxon>
        <taxon>Culicoidea</taxon>
        <taxon>Culicidae</taxon>
        <taxon>Culicinae</taxon>
        <taxon>Aedini</taxon>
        <taxon>Aedes</taxon>
        <taxon>Stegomyia</taxon>
    </lineage>
</organism>
<sequence length="188" mass="20656">MPKTVPKSSQNDDLAECRPGNPGVRSKAKRRRSELAPNGEGEDESSRATIKRPNRAESTNQRLNQQHQGDVTGELPQSTSTPPASPARADFLLEALQRIQELQDEIDFLENDPYAEDADSSENDEEFHDPGAAAAEIIVGHQAEALGFAVCVRETMAFLEREGVPADSPMMVNLRNRLVGRCEQNLSC</sequence>
<dbReference type="Proteomes" id="UP000008820">
    <property type="component" value="Chromosome 3"/>
</dbReference>
<evidence type="ECO:0000313" key="3">
    <source>
        <dbReference type="Proteomes" id="UP000008820"/>
    </source>
</evidence>
<dbReference type="OrthoDB" id="6720387at2759"/>
<reference evidence="2 3" key="1">
    <citation type="submission" date="2017-06" db="EMBL/GenBank/DDBJ databases">
        <title>Aedes aegypti genome working group (AGWG) sequencing and assembly.</title>
        <authorList>
            <consortium name="Aedes aegypti Genome Working Group (AGWG)"/>
            <person name="Matthews B.J."/>
        </authorList>
    </citation>
    <scope>NUCLEOTIDE SEQUENCE [LARGE SCALE GENOMIC DNA]</scope>
    <source>
        <strain evidence="2 3">LVP_AGWG</strain>
    </source>
</reference>
<feature type="compositionally biased region" description="Polar residues" evidence="1">
    <location>
        <begin position="1"/>
        <end position="12"/>
    </location>
</feature>